<comment type="similarity">
    <text evidence="7">Belongs to the glycosyl hydrolase 18 family.</text>
</comment>
<dbReference type="InterPro" id="IPR001579">
    <property type="entry name" value="Glyco_hydro_18_chit_AS"/>
</dbReference>
<dbReference type="Proteomes" id="UP000013909">
    <property type="component" value="Unassembled WGS sequence"/>
</dbReference>
<protein>
    <recommendedName>
        <fullName evidence="2">chitinase</fullName>
        <ecNumber evidence="2">3.2.1.14</ecNumber>
    </recommendedName>
</protein>
<dbReference type="PROSITE" id="PS01095">
    <property type="entry name" value="GH18_1"/>
    <property type="match status" value="1"/>
</dbReference>
<dbReference type="InterPro" id="IPR017853">
    <property type="entry name" value="GH"/>
</dbReference>
<dbReference type="AlphaFoldDB" id="R7ZZ01"/>
<comment type="caution">
    <text evidence="9">The sequence shown here is derived from an EMBL/GenBank/DDBJ whole genome shotgun (WGS) entry which is preliminary data.</text>
</comment>
<accession>R7ZZ01</accession>
<reference evidence="9 10" key="1">
    <citation type="submission" date="2013-02" db="EMBL/GenBank/DDBJ databases">
        <title>A novel strain isolated from Lonar lake, Maharashtra, India.</title>
        <authorList>
            <person name="Singh A."/>
        </authorList>
    </citation>
    <scope>NUCLEOTIDE SEQUENCE [LARGE SCALE GENOMIC DNA]</scope>
    <source>
        <strain evidence="9 10">AK24</strain>
    </source>
</reference>
<dbReference type="InterPro" id="IPR001223">
    <property type="entry name" value="Glyco_hydro18_cat"/>
</dbReference>
<evidence type="ECO:0000256" key="3">
    <source>
        <dbReference type="ARBA" id="ARBA00022801"/>
    </source>
</evidence>
<evidence type="ECO:0000256" key="6">
    <source>
        <dbReference type="RuleBase" id="RU000489"/>
    </source>
</evidence>
<gene>
    <name evidence="9" type="ORF">ADIS_0128</name>
</gene>
<evidence type="ECO:0000256" key="2">
    <source>
        <dbReference type="ARBA" id="ARBA00012729"/>
    </source>
</evidence>
<evidence type="ECO:0000256" key="5">
    <source>
        <dbReference type="ARBA" id="ARBA00023295"/>
    </source>
</evidence>
<proteinExistence type="inferred from homology"/>
<dbReference type="GO" id="GO:0006032">
    <property type="term" value="P:chitin catabolic process"/>
    <property type="evidence" value="ECO:0007669"/>
    <property type="project" value="UniProtKB-KW"/>
</dbReference>
<dbReference type="InterPro" id="IPR050314">
    <property type="entry name" value="Glycosyl_Hydrlase_18"/>
</dbReference>
<dbReference type="GO" id="GO:0008061">
    <property type="term" value="F:chitin binding"/>
    <property type="evidence" value="ECO:0007669"/>
    <property type="project" value="InterPro"/>
</dbReference>
<dbReference type="PANTHER" id="PTHR11177:SF317">
    <property type="entry name" value="CHITINASE 12-RELATED"/>
    <property type="match status" value="1"/>
</dbReference>
<dbReference type="GO" id="GO:0005975">
    <property type="term" value="P:carbohydrate metabolic process"/>
    <property type="evidence" value="ECO:0007669"/>
    <property type="project" value="InterPro"/>
</dbReference>
<dbReference type="STRING" id="1232681.ADIS_0128"/>
<dbReference type="PANTHER" id="PTHR11177">
    <property type="entry name" value="CHITINASE"/>
    <property type="match status" value="1"/>
</dbReference>
<dbReference type="PATRIC" id="fig|1288963.3.peg.126"/>
<dbReference type="EC" id="3.2.1.14" evidence="2"/>
<sequence>MAYYYASWRNAEVDKLPLGKLTHIIYSFTEVIDDEMKFANDSSALVLQQLVEKRASYPNLKVMIACGGWGGSGGFSEMARDPDKREKFVQSVVAFQRQYSLDGLDIDWEYPGLPGIGNPHIPEDKENFTLLMTELREGLNRLERPQLLSFAAAGWERFFNHIELEKVMEQVDYMNLMTYDLSGGGDKYTFHHTNLGSLSIEDLANTPAGVYLAGLEDTSRPYSAEKIIKYCLDRGVDPAKLVIGAAFYGKGWIGVPPDNNGLFQKNKGPWTGRGSYASIRESMEGKGGFERHWDEKAKAPYLYHPKDSIFITYEDTLSVKLKTRYAAEQGMGGIMFWQLGSDALEDGLVDAIFNEKSMYK</sequence>
<keyword evidence="3 6" id="KW-0378">Hydrolase</keyword>
<evidence type="ECO:0000313" key="10">
    <source>
        <dbReference type="Proteomes" id="UP000013909"/>
    </source>
</evidence>
<dbReference type="SUPFAM" id="SSF54556">
    <property type="entry name" value="Chitinase insertion domain"/>
    <property type="match status" value="1"/>
</dbReference>
<keyword evidence="5 6" id="KW-0326">Glycosidase</keyword>
<evidence type="ECO:0000256" key="7">
    <source>
        <dbReference type="RuleBase" id="RU004453"/>
    </source>
</evidence>
<evidence type="ECO:0000259" key="8">
    <source>
        <dbReference type="PROSITE" id="PS51910"/>
    </source>
</evidence>
<keyword evidence="4" id="KW-0624">Polysaccharide degradation</keyword>
<dbReference type="CDD" id="cd06548">
    <property type="entry name" value="GH18_chitinase"/>
    <property type="match status" value="1"/>
</dbReference>
<name>R7ZZ01_9BACT</name>
<organism evidence="9 10">
    <name type="scientific">Lunatimonas lonarensis</name>
    <dbReference type="NCBI Taxonomy" id="1232681"/>
    <lineage>
        <taxon>Bacteria</taxon>
        <taxon>Pseudomonadati</taxon>
        <taxon>Bacteroidota</taxon>
        <taxon>Cytophagia</taxon>
        <taxon>Cytophagales</taxon>
        <taxon>Cyclobacteriaceae</taxon>
    </lineage>
</organism>
<evidence type="ECO:0000256" key="4">
    <source>
        <dbReference type="ARBA" id="ARBA00023024"/>
    </source>
</evidence>
<dbReference type="InterPro" id="IPR011583">
    <property type="entry name" value="Chitinase_II/V-like_cat"/>
</dbReference>
<dbReference type="PROSITE" id="PS51910">
    <property type="entry name" value="GH18_2"/>
    <property type="match status" value="1"/>
</dbReference>
<evidence type="ECO:0000256" key="1">
    <source>
        <dbReference type="ARBA" id="ARBA00000822"/>
    </source>
</evidence>
<dbReference type="SUPFAM" id="SSF51445">
    <property type="entry name" value="(Trans)glycosidases"/>
    <property type="match status" value="1"/>
</dbReference>
<dbReference type="SMART" id="SM00636">
    <property type="entry name" value="Glyco_18"/>
    <property type="match status" value="1"/>
</dbReference>
<feature type="domain" description="GH18" evidence="8">
    <location>
        <begin position="1"/>
        <end position="359"/>
    </location>
</feature>
<keyword evidence="4" id="KW-0119">Carbohydrate metabolism</keyword>
<comment type="catalytic activity">
    <reaction evidence="1">
        <text>Random endo-hydrolysis of N-acetyl-beta-D-glucosaminide (1-&gt;4)-beta-linkages in chitin and chitodextrins.</text>
        <dbReference type="EC" id="3.2.1.14"/>
    </reaction>
</comment>
<keyword evidence="4" id="KW-0146">Chitin degradation</keyword>
<dbReference type="InterPro" id="IPR029070">
    <property type="entry name" value="Chitinase_insertion_sf"/>
</dbReference>
<dbReference type="Pfam" id="PF00704">
    <property type="entry name" value="Glyco_hydro_18"/>
    <property type="match status" value="1"/>
</dbReference>
<dbReference type="EMBL" id="AQHR01000007">
    <property type="protein sequence ID" value="EON79326.1"/>
    <property type="molecule type" value="Genomic_DNA"/>
</dbReference>
<dbReference type="GO" id="GO:0008843">
    <property type="term" value="F:endochitinase activity"/>
    <property type="evidence" value="ECO:0007669"/>
    <property type="project" value="UniProtKB-EC"/>
</dbReference>
<dbReference type="Gene3D" id="3.10.50.10">
    <property type="match status" value="1"/>
</dbReference>
<keyword evidence="10" id="KW-1185">Reference proteome</keyword>
<evidence type="ECO:0000313" key="9">
    <source>
        <dbReference type="EMBL" id="EON79326.1"/>
    </source>
</evidence>
<dbReference type="Gene3D" id="3.20.20.80">
    <property type="entry name" value="Glycosidases"/>
    <property type="match status" value="1"/>
</dbReference>